<dbReference type="EMBL" id="REFJ01000002">
    <property type="protein sequence ID" value="RMA81184.1"/>
    <property type="molecule type" value="Genomic_DNA"/>
</dbReference>
<protein>
    <submittedName>
        <fullName evidence="2">Putative thioesterase YiiD</fullName>
    </submittedName>
</protein>
<keyword evidence="3" id="KW-1185">Reference proteome</keyword>
<proteinExistence type="predicted"/>
<evidence type="ECO:0000313" key="3">
    <source>
        <dbReference type="Proteomes" id="UP000267187"/>
    </source>
</evidence>
<name>A0A3M0AAE5_9GAMM</name>
<dbReference type="RefSeq" id="WP_121876336.1">
    <property type="nucleotide sequence ID" value="NZ_REFJ01000002.1"/>
</dbReference>
<evidence type="ECO:0000259" key="1">
    <source>
        <dbReference type="Pfam" id="PF09500"/>
    </source>
</evidence>
<organism evidence="2 3">
    <name type="scientific">Umboniibacter marinipuniceus</name>
    <dbReference type="NCBI Taxonomy" id="569599"/>
    <lineage>
        <taxon>Bacteria</taxon>
        <taxon>Pseudomonadati</taxon>
        <taxon>Pseudomonadota</taxon>
        <taxon>Gammaproteobacteria</taxon>
        <taxon>Cellvibrionales</taxon>
        <taxon>Cellvibrionaceae</taxon>
        <taxon>Umboniibacter</taxon>
    </lineage>
</organism>
<evidence type="ECO:0000313" key="2">
    <source>
        <dbReference type="EMBL" id="RMA81184.1"/>
    </source>
</evidence>
<feature type="domain" description="Thioesterase putative" evidence="1">
    <location>
        <begin position="5"/>
        <end position="116"/>
    </location>
</feature>
<reference evidence="2 3" key="1">
    <citation type="submission" date="2018-10" db="EMBL/GenBank/DDBJ databases">
        <title>Genomic Encyclopedia of Type Strains, Phase IV (KMG-IV): sequencing the most valuable type-strain genomes for metagenomic binning, comparative biology and taxonomic classification.</title>
        <authorList>
            <person name="Goeker M."/>
        </authorList>
    </citation>
    <scope>NUCLEOTIDE SEQUENCE [LARGE SCALE GENOMIC DNA]</scope>
    <source>
        <strain evidence="2 3">DSM 25080</strain>
    </source>
</reference>
<dbReference type="OrthoDB" id="4305330at2"/>
<dbReference type="InterPro" id="IPR029069">
    <property type="entry name" value="HotDog_dom_sf"/>
</dbReference>
<comment type="caution">
    <text evidence="2">The sequence shown here is derived from an EMBL/GenBank/DDBJ whole genome shotgun (WGS) entry which is preliminary data.</text>
</comment>
<dbReference type="Proteomes" id="UP000267187">
    <property type="component" value="Unassembled WGS sequence"/>
</dbReference>
<gene>
    <name evidence="2" type="ORF">DFR27_0985</name>
</gene>
<dbReference type="AlphaFoldDB" id="A0A3M0AAE5"/>
<dbReference type="InterPro" id="IPR012660">
    <property type="entry name" value="YiiD_C"/>
</dbReference>
<sequence>MNTWQQLIQEIPLLQALDTSPYQLPSVAGASFLLAPIALHRNHKLTVFGGSISLLTTTLGWFHIAQQGQHATLPPLVIRSQQVEFVRLISNDALFNAYITEASQHRQRRRFKVTANVYNASTGILGATAKLEYVLLDD</sequence>
<accession>A0A3M0AAE5</accession>
<dbReference type="SUPFAM" id="SSF54637">
    <property type="entry name" value="Thioesterase/thiol ester dehydrase-isomerase"/>
    <property type="match status" value="1"/>
</dbReference>
<dbReference type="Gene3D" id="3.10.129.10">
    <property type="entry name" value="Hotdog Thioesterase"/>
    <property type="match status" value="1"/>
</dbReference>
<dbReference type="Pfam" id="PF09500">
    <property type="entry name" value="YiiD_C"/>
    <property type="match status" value="1"/>
</dbReference>